<evidence type="ECO:0000313" key="2">
    <source>
        <dbReference type="Proteomes" id="UP000018763"/>
    </source>
</evidence>
<sequence length="85" mass="9312">MTPQEVAEELIREATPDNDVLLSPLRAGVYGAVVLDALEHAATHRIPLRSELLDAIEAAIDDIARDEIDVQSLTEDLAVLRPLWA</sequence>
<dbReference type="RefSeq" id="WP_019513428.1">
    <property type="nucleotide sequence ID" value="NC_023036.2"/>
</dbReference>
<dbReference type="GeneID" id="43448703"/>
<dbReference type="AlphaFoldDB" id="V5XIF8"/>
<keyword evidence="2" id="KW-1185">Reference proteome</keyword>
<dbReference type="KEGG" id="mne:D174_04165"/>
<dbReference type="HOGENOM" id="CLU_2509140_0_0_11"/>
<reference evidence="1 2" key="1">
    <citation type="journal article" date="2014" name="Genome Announc.">
        <title>Complete Genome Sequence of Sterol-Transforming Mycobacterium neoaurum Strain VKM Ac-1815D.</title>
        <authorList>
            <person name="Shtratnikova V.Y."/>
            <person name="Bragin E.Y."/>
            <person name="Dovbnya D.V."/>
            <person name="Pekov Y.A."/>
            <person name="Schelkunov M.I."/>
            <person name="Strizhov N."/>
            <person name="Ivashina T.V."/>
            <person name="Ashapkin V.V."/>
            <person name="Donova M.V."/>
        </authorList>
    </citation>
    <scope>NUCLEOTIDE SEQUENCE [LARGE SCALE GENOMIC DNA]</scope>
    <source>
        <strain evidence="1 2">VKM Ac-1815D</strain>
    </source>
</reference>
<dbReference type="Proteomes" id="UP000018763">
    <property type="component" value="Chromosome"/>
</dbReference>
<accession>V5XIF8</accession>
<gene>
    <name evidence="1" type="ORF">D174_04165</name>
</gene>
<name>V5XIF8_MYCNE</name>
<dbReference type="EMBL" id="CP006936">
    <property type="protein sequence ID" value="AHC27812.1"/>
    <property type="molecule type" value="Genomic_DNA"/>
</dbReference>
<evidence type="ECO:0000313" key="1">
    <source>
        <dbReference type="EMBL" id="AHC27812.1"/>
    </source>
</evidence>
<organism evidence="1 2">
    <name type="scientific">Mycolicibacterium neoaurum VKM Ac-1815D</name>
    <dbReference type="NCBI Taxonomy" id="700508"/>
    <lineage>
        <taxon>Bacteria</taxon>
        <taxon>Bacillati</taxon>
        <taxon>Actinomycetota</taxon>
        <taxon>Actinomycetes</taxon>
        <taxon>Mycobacteriales</taxon>
        <taxon>Mycobacteriaceae</taxon>
        <taxon>Mycolicibacterium</taxon>
    </lineage>
</organism>
<protein>
    <submittedName>
        <fullName evidence="1">Uncharacterized protein</fullName>
    </submittedName>
</protein>
<proteinExistence type="predicted"/>